<feature type="region of interest" description="Disordered" evidence="1">
    <location>
        <begin position="145"/>
        <end position="166"/>
    </location>
</feature>
<feature type="region of interest" description="Disordered" evidence="1">
    <location>
        <begin position="46"/>
        <end position="79"/>
    </location>
</feature>
<sequence length="166" mass="17421">MSRSSLRRSSTTKHAGAAMSSRLIPPNDGAMFTTVRMISSGSLVSRQIGKPSTPANSLNSSALPSMTGIAPSGPMSPRPRTAVPSLTMATVFLRMVRSCESNGSFSIAVQIRATPGVYAIERSSRSFTGMRLMTCTLPPACNANVRSSHSRSSISESARTASSTCC</sequence>
<name>A0A6J7M0U5_9ZZZZ</name>
<reference evidence="2" key="1">
    <citation type="submission" date="2020-05" db="EMBL/GenBank/DDBJ databases">
        <authorList>
            <person name="Chiriac C."/>
            <person name="Salcher M."/>
            <person name="Ghai R."/>
            <person name="Kavagutti S V."/>
        </authorList>
    </citation>
    <scope>NUCLEOTIDE SEQUENCE</scope>
</reference>
<dbReference type="AlphaFoldDB" id="A0A6J7M0U5"/>
<evidence type="ECO:0000256" key="1">
    <source>
        <dbReference type="SAM" id="MobiDB-lite"/>
    </source>
</evidence>
<proteinExistence type="predicted"/>
<feature type="region of interest" description="Disordered" evidence="1">
    <location>
        <begin position="1"/>
        <end position="23"/>
    </location>
</feature>
<protein>
    <submittedName>
        <fullName evidence="2">Unannotated protein</fullName>
    </submittedName>
</protein>
<evidence type="ECO:0000313" key="2">
    <source>
        <dbReference type="EMBL" id="CAB4974690.1"/>
    </source>
</evidence>
<accession>A0A6J7M0U5</accession>
<feature type="compositionally biased region" description="Polar residues" evidence="1">
    <location>
        <begin position="53"/>
        <end position="64"/>
    </location>
</feature>
<gene>
    <name evidence="2" type="ORF">UFOPK3927_00357</name>
</gene>
<organism evidence="2">
    <name type="scientific">freshwater metagenome</name>
    <dbReference type="NCBI Taxonomy" id="449393"/>
    <lineage>
        <taxon>unclassified sequences</taxon>
        <taxon>metagenomes</taxon>
        <taxon>ecological metagenomes</taxon>
    </lineage>
</organism>
<dbReference type="EMBL" id="CAFBOK010000026">
    <property type="protein sequence ID" value="CAB4974690.1"/>
    <property type="molecule type" value="Genomic_DNA"/>
</dbReference>